<evidence type="ECO:0000313" key="8">
    <source>
        <dbReference type="EMBL" id="KAK8844978.1"/>
    </source>
</evidence>
<dbReference type="Pfam" id="PF08324">
    <property type="entry name" value="PUL"/>
    <property type="match status" value="1"/>
</dbReference>
<gene>
    <name evidence="8" type="ORF">M9Y10_021151</name>
</gene>
<dbReference type="PROSITE" id="PS50082">
    <property type="entry name" value="WD_REPEATS_2"/>
    <property type="match status" value="1"/>
</dbReference>
<dbReference type="EMBL" id="JAPFFF010000031">
    <property type="protein sequence ID" value="KAK8844978.1"/>
    <property type="molecule type" value="Genomic_DNA"/>
</dbReference>
<feature type="domain" description="PFU" evidence="6">
    <location>
        <begin position="376"/>
        <end position="474"/>
    </location>
</feature>
<evidence type="ECO:0000313" key="9">
    <source>
        <dbReference type="Proteomes" id="UP001470230"/>
    </source>
</evidence>
<dbReference type="Gene3D" id="1.25.10.10">
    <property type="entry name" value="Leucine-rich Repeat Variant"/>
    <property type="match status" value="1"/>
</dbReference>
<feature type="domain" description="PUL" evidence="7">
    <location>
        <begin position="476"/>
        <end position="726"/>
    </location>
</feature>
<dbReference type="SUPFAM" id="SSF50978">
    <property type="entry name" value="WD40 repeat-like"/>
    <property type="match status" value="1"/>
</dbReference>
<evidence type="ECO:0008006" key="10">
    <source>
        <dbReference type="Google" id="ProtNLM"/>
    </source>
</evidence>
<feature type="repeat" description="WD" evidence="5">
    <location>
        <begin position="196"/>
        <end position="230"/>
    </location>
</feature>
<comment type="caution">
    <text evidence="8">The sequence shown here is derived from an EMBL/GenBank/DDBJ whole genome shotgun (WGS) entry which is preliminary data.</text>
</comment>
<evidence type="ECO:0000259" key="7">
    <source>
        <dbReference type="PROSITE" id="PS51396"/>
    </source>
</evidence>
<proteinExistence type="predicted"/>
<dbReference type="Gene3D" id="3.10.20.870">
    <property type="entry name" value="PFU (PLAA family ubiquitin binding), C-terminal domain"/>
    <property type="match status" value="1"/>
</dbReference>
<dbReference type="InterPro" id="IPR001680">
    <property type="entry name" value="WD40_rpt"/>
</dbReference>
<keyword evidence="9" id="KW-1185">Reference proteome</keyword>
<dbReference type="PROSITE" id="PS51396">
    <property type="entry name" value="PUL"/>
    <property type="match status" value="1"/>
</dbReference>
<evidence type="ECO:0000256" key="1">
    <source>
        <dbReference type="ARBA" id="ARBA00004496"/>
    </source>
</evidence>
<dbReference type="Pfam" id="PF00400">
    <property type="entry name" value="WD40"/>
    <property type="match status" value="4"/>
</dbReference>
<evidence type="ECO:0000256" key="3">
    <source>
        <dbReference type="ARBA" id="ARBA00022574"/>
    </source>
</evidence>
<keyword evidence="3 5" id="KW-0853">WD repeat</keyword>
<sequence length="726" mass="81401">MTNFAHVLSTITHVSQNDLRVVLGGIHFGDKELIAVGDRGNFLHTFYFDSETNTFKRANSFKAHDGWIGGIAYLSPCERYPKGALVTGARDKTVKVWGPDSFVHYDGTTPSPEQIFFHDGDVCFVTTANDDSGRIISTGWDSTCRIWGKSEKPIILRHEQYAIWSAAAIPGGYVTCGADKTIRIWSETGEPIKTIKDAHKDVVRACIYVQSKNILATCANDGQIKEWQVNGLSLEYLYTISCTDSYLYSIVLLNDSYVVSSEDRCVYIASADTKKVEDVLPLPDVVWSVSKLSNNDIIAGCADGIVRSFTNDQSRRCDNPTETKYLQSLTNITFSNPEFANINILDLPDIHSLSADNAQAGSATLVRNGDLMVICTWSNGYHKWLQIGTLVISKEGQSKQKVADEFGNLWDYCFSVQMEDGRTFPLYMNYDTNEYTAAYDFMTKHNLDPQAYLAQIIDFIHKNRSKTVIETQQTNSIFPMKNPNFYCDVVTDPIVKKLRSLNSTQKNFPVLTDEQLAILEKPLSHELFEVIETIALNWPYDQMWPVLDILRARITEDQARNFIPAPKLVNIVRHIVEADPVSSPEFLVLMITRVVSNMFKNYSAEVLTDINVLEILNKFSTRFISSSPRTQVGFSTLVLNFSTFLSCNPDMCVNLMNLIIEILVPSVDAGAMIRMLYACGNVAYYSSEAKLKLQLHPEVITNIRSNGQLPDDVNTVLTGLANLISS</sequence>
<dbReference type="InterPro" id="IPR011989">
    <property type="entry name" value="ARM-like"/>
</dbReference>
<evidence type="ECO:0000256" key="5">
    <source>
        <dbReference type="PROSITE-ProRule" id="PRU00221"/>
    </source>
</evidence>
<protein>
    <recommendedName>
        <fullName evidence="10">Phospholipase A-2-activating protein</fullName>
    </recommendedName>
</protein>
<dbReference type="PROSITE" id="PS51394">
    <property type="entry name" value="PFU"/>
    <property type="match status" value="1"/>
</dbReference>
<dbReference type="PANTHER" id="PTHR19849:SF0">
    <property type="entry name" value="PHOSPHOLIPASE A-2-ACTIVATING PROTEIN"/>
    <property type="match status" value="1"/>
</dbReference>
<accession>A0ABR2HD57</accession>
<evidence type="ECO:0000259" key="6">
    <source>
        <dbReference type="PROSITE" id="PS51394"/>
    </source>
</evidence>
<comment type="subcellular location">
    <subcellularLocation>
        <location evidence="1">Cytoplasm</location>
    </subcellularLocation>
</comment>
<dbReference type="Pfam" id="PF09070">
    <property type="entry name" value="PFU"/>
    <property type="match status" value="1"/>
</dbReference>
<organism evidence="8 9">
    <name type="scientific">Tritrichomonas musculus</name>
    <dbReference type="NCBI Taxonomy" id="1915356"/>
    <lineage>
        <taxon>Eukaryota</taxon>
        <taxon>Metamonada</taxon>
        <taxon>Parabasalia</taxon>
        <taxon>Tritrichomonadida</taxon>
        <taxon>Tritrichomonadidae</taxon>
        <taxon>Tritrichomonas</taxon>
    </lineage>
</organism>
<evidence type="ECO:0000256" key="4">
    <source>
        <dbReference type="ARBA" id="ARBA00022737"/>
    </source>
</evidence>
<dbReference type="PANTHER" id="PTHR19849">
    <property type="entry name" value="PHOSPHOLIPASE A-2-ACTIVATING PROTEIN"/>
    <property type="match status" value="1"/>
</dbReference>
<keyword evidence="2" id="KW-0963">Cytoplasm</keyword>
<evidence type="ECO:0000256" key="2">
    <source>
        <dbReference type="ARBA" id="ARBA00022490"/>
    </source>
</evidence>
<dbReference type="InterPro" id="IPR015943">
    <property type="entry name" value="WD40/YVTN_repeat-like_dom_sf"/>
</dbReference>
<dbReference type="SMART" id="SM00320">
    <property type="entry name" value="WD40"/>
    <property type="match status" value="6"/>
</dbReference>
<reference evidence="8 9" key="1">
    <citation type="submission" date="2024-04" db="EMBL/GenBank/DDBJ databases">
        <title>Tritrichomonas musculus Genome.</title>
        <authorList>
            <person name="Alves-Ferreira E."/>
            <person name="Grigg M."/>
            <person name="Lorenzi H."/>
            <person name="Galac M."/>
        </authorList>
    </citation>
    <scope>NUCLEOTIDE SEQUENCE [LARGE SCALE GENOMIC DNA]</scope>
    <source>
        <strain evidence="8 9">EAF2021</strain>
    </source>
</reference>
<keyword evidence="4" id="KW-0677">Repeat</keyword>
<dbReference type="Gene3D" id="2.130.10.10">
    <property type="entry name" value="YVTN repeat-like/Quinoprotein amine dehydrogenase"/>
    <property type="match status" value="2"/>
</dbReference>
<dbReference type="Proteomes" id="UP001470230">
    <property type="component" value="Unassembled WGS sequence"/>
</dbReference>
<dbReference type="InterPro" id="IPR013535">
    <property type="entry name" value="PUL_dom"/>
</dbReference>
<dbReference type="InterPro" id="IPR015155">
    <property type="entry name" value="PFU"/>
</dbReference>
<dbReference type="InterPro" id="IPR036322">
    <property type="entry name" value="WD40_repeat_dom_sf"/>
</dbReference>
<dbReference type="InterPro" id="IPR038122">
    <property type="entry name" value="PFU_sf"/>
</dbReference>
<name>A0ABR2HD57_9EUKA</name>